<keyword evidence="3" id="KW-1185">Reference proteome</keyword>
<comment type="caution">
    <text evidence="2">The sequence shown here is derived from an EMBL/GenBank/DDBJ whole genome shotgun (WGS) entry which is preliminary data.</text>
</comment>
<evidence type="ECO:0000313" key="2">
    <source>
        <dbReference type="EMBL" id="KAL2744447.1"/>
    </source>
</evidence>
<dbReference type="AlphaFoldDB" id="A0ABD2CH87"/>
<proteinExistence type="predicted"/>
<feature type="compositionally biased region" description="Basic and acidic residues" evidence="1">
    <location>
        <begin position="20"/>
        <end position="29"/>
    </location>
</feature>
<feature type="region of interest" description="Disordered" evidence="1">
    <location>
        <begin position="20"/>
        <end position="62"/>
    </location>
</feature>
<evidence type="ECO:0000256" key="1">
    <source>
        <dbReference type="SAM" id="MobiDB-lite"/>
    </source>
</evidence>
<name>A0ABD2CH87_VESMC</name>
<reference evidence="2 3" key="1">
    <citation type="journal article" date="2024" name="Ann. Entomol. Soc. Am.">
        <title>Genomic analyses of the southern and eastern yellowjacket wasps (Hymenoptera: Vespidae) reveal evolutionary signatures of social life.</title>
        <authorList>
            <person name="Catto M.A."/>
            <person name="Caine P.B."/>
            <person name="Orr S.E."/>
            <person name="Hunt B.G."/>
            <person name="Goodisman M.A.D."/>
        </authorList>
    </citation>
    <scope>NUCLEOTIDE SEQUENCE [LARGE SCALE GENOMIC DNA]</scope>
    <source>
        <strain evidence="2">232</strain>
        <tissue evidence="2">Head and thorax</tissue>
    </source>
</reference>
<accession>A0ABD2CH87</accession>
<dbReference type="Proteomes" id="UP001607303">
    <property type="component" value="Unassembled WGS sequence"/>
</dbReference>
<protein>
    <submittedName>
        <fullName evidence="2">Uncharacterized protein</fullName>
    </submittedName>
</protein>
<evidence type="ECO:0000313" key="3">
    <source>
        <dbReference type="Proteomes" id="UP001607303"/>
    </source>
</evidence>
<sequence>MSPTTNFKNMRVEELWGWEEGSKRTHESATSKVDFIEKEDEEEEEEEEQEQEQEEEQEYFESDEIVVSKKSNLVYCLEVIFQSLSLNKVKIFNKNNNK</sequence>
<feature type="compositionally biased region" description="Acidic residues" evidence="1">
    <location>
        <begin position="37"/>
        <end position="62"/>
    </location>
</feature>
<gene>
    <name evidence="2" type="ORF">V1477_006989</name>
</gene>
<organism evidence="2 3">
    <name type="scientific">Vespula maculifrons</name>
    <name type="common">Eastern yellow jacket</name>
    <name type="synonym">Wasp</name>
    <dbReference type="NCBI Taxonomy" id="7453"/>
    <lineage>
        <taxon>Eukaryota</taxon>
        <taxon>Metazoa</taxon>
        <taxon>Ecdysozoa</taxon>
        <taxon>Arthropoda</taxon>
        <taxon>Hexapoda</taxon>
        <taxon>Insecta</taxon>
        <taxon>Pterygota</taxon>
        <taxon>Neoptera</taxon>
        <taxon>Endopterygota</taxon>
        <taxon>Hymenoptera</taxon>
        <taxon>Apocrita</taxon>
        <taxon>Aculeata</taxon>
        <taxon>Vespoidea</taxon>
        <taxon>Vespidae</taxon>
        <taxon>Vespinae</taxon>
        <taxon>Vespula</taxon>
    </lineage>
</organism>
<dbReference type="EMBL" id="JAYRBN010000050">
    <property type="protein sequence ID" value="KAL2744447.1"/>
    <property type="molecule type" value="Genomic_DNA"/>
</dbReference>